<evidence type="ECO:0000256" key="6">
    <source>
        <dbReference type="ARBA" id="ARBA00023136"/>
    </source>
</evidence>
<gene>
    <name evidence="13" type="ORF">DESAM_22094</name>
</gene>
<evidence type="ECO:0000256" key="7">
    <source>
        <dbReference type="ARBA" id="ARBA00029447"/>
    </source>
</evidence>
<evidence type="ECO:0000313" key="13">
    <source>
        <dbReference type="EMBL" id="CCO24361.1"/>
    </source>
</evidence>
<dbReference type="EMBL" id="FO203522">
    <property type="protein sequence ID" value="CCO24361.1"/>
    <property type="molecule type" value="Genomic_DNA"/>
</dbReference>
<evidence type="ECO:0000256" key="2">
    <source>
        <dbReference type="ARBA" id="ARBA00022475"/>
    </source>
</evidence>
<keyword evidence="4 10" id="KW-0812">Transmembrane</keyword>
<reference evidence="13 14" key="1">
    <citation type="submission" date="2012-10" db="EMBL/GenBank/DDBJ databases">
        <authorList>
            <person name="Genoscope - CEA"/>
        </authorList>
    </citation>
    <scope>NUCLEOTIDE SEQUENCE [LARGE SCALE GENOMIC DNA]</scope>
    <source>
        <strain evidence="14">AM13 / DSM 14728</strain>
    </source>
</reference>
<feature type="compositionally biased region" description="Basic and acidic residues" evidence="9">
    <location>
        <begin position="914"/>
        <end position="923"/>
    </location>
</feature>
<keyword evidence="6 10" id="KW-0472">Membrane</keyword>
<protein>
    <recommendedName>
        <fullName evidence="15">Methyl-accepting chemotaxis protein</fullName>
    </recommendedName>
</protein>
<dbReference type="FunFam" id="1.10.287.950:FF:000001">
    <property type="entry name" value="Methyl-accepting chemotaxis sensory transducer"/>
    <property type="match status" value="1"/>
</dbReference>
<keyword evidence="8" id="KW-0807">Transducer</keyword>
<evidence type="ECO:0000256" key="5">
    <source>
        <dbReference type="ARBA" id="ARBA00022989"/>
    </source>
</evidence>
<evidence type="ECO:0000256" key="10">
    <source>
        <dbReference type="SAM" id="Phobius"/>
    </source>
</evidence>
<dbReference type="Gene3D" id="3.30.450.20">
    <property type="entry name" value="PAS domain"/>
    <property type="match status" value="2"/>
</dbReference>
<dbReference type="SMART" id="SM00304">
    <property type="entry name" value="HAMP"/>
    <property type="match status" value="1"/>
</dbReference>
<dbReference type="CDD" id="cd06225">
    <property type="entry name" value="HAMP"/>
    <property type="match status" value="1"/>
</dbReference>
<feature type="region of interest" description="Disordered" evidence="9">
    <location>
        <begin position="707"/>
        <end position="726"/>
    </location>
</feature>
<evidence type="ECO:0000259" key="11">
    <source>
        <dbReference type="PROSITE" id="PS50111"/>
    </source>
</evidence>
<dbReference type="SMART" id="SM00283">
    <property type="entry name" value="MA"/>
    <property type="match status" value="1"/>
</dbReference>
<dbReference type="PANTHER" id="PTHR43531">
    <property type="entry name" value="PROTEIN ICFG"/>
    <property type="match status" value="1"/>
</dbReference>
<dbReference type="OrthoDB" id="9816383at2"/>
<evidence type="ECO:0000313" key="14">
    <source>
        <dbReference type="Proteomes" id="UP000010808"/>
    </source>
</evidence>
<evidence type="ECO:0000256" key="8">
    <source>
        <dbReference type="PROSITE-ProRule" id="PRU00284"/>
    </source>
</evidence>
<keyword evidence="3" id="KW-0145">Chemotaxis</keyword>
<evidence type="ECO:0000256" key="3">
    <source>
        <dbReference type="ARBA" id="ARBA00022500"/>
    </source>
</evidence>
<sequence length="923" mass="99990">MVKFKDIRLKPKLIALFLLVGLIPLIMAGWWSVRTASDALMEKSYEQLEGIREIKKKQIESYFEARQGDMGVLVETVNTLRNQAISKLNAITSIKRIQIENFFNERMGDSRVLAADPYVKEAMKFLDSSFKEGGNFKGLANGKYEAPQGYRTVHDRYFSYFKHYMDQYGYYDIFLMDPSSGAVIFSVAKETDFAQRTADIDSPLRDVWKTAASEKRTVLSDMKPYSPSNNAPAQFVASPIMSGNSVLGIIALQISNDAINAIMTERTGQGETGETYLVGPDMLMRSDSFLDPESHSVTASFANPLKGKADTEASRKALSGNTGTEVIQDYNGNPVLSSYAPIKVGDNTWAILAEVDVAEAFCPKDASGEFFFKKYKEAYGYYDLFLMNPDGYCFYTVAKEADYQTNFVKGKYSRSNLGDLVRKVLSNGKFGFADFKPYAPSKGEAAAFIAQPLVVDGRTELVIALQLPLNEINTIMQERSGMGETGETYLIGSDKRMRSDSFLDPKDHSVSASFSGTIQQNGVDTKAANAALSGKSGSEIILDYNNNHVLSAYTPIQVFDSTWALLAEIDEAEVTVPSIELRNAVAVLALILAGIVAIVALMVANSITKPLKLGVEFSRQVSDGNLSANLNVDQKDEVGDLANSLETMVRNVAQIVGEVQSAAENVSSGSEELSASAESLSQGATEQAAAIEEVSAAVEEMLGNIQQSADNAKTTESISRKAAEDAEKSGDAISGALESMKSIAEKISIIEDIARQTNLLALNAAIEAARAGEHGKGFAVVAAEVRKLAERSGIAAAEISDLSNHTVNVSDEAGQMLQALVPDIKKTAELVQEIAAASEEQNIGASQINKAVQELDQTVQVNASASEEMASTSEELASQAETLQQSISFFQLSDQISFGHQSQRPSAIAELPTGDDHGEFEKF</sequence>
<proteinExistence type="inferred from homology"/>
<dbReference type="eggNOG" id="COG0840">
    <property type="taxonomic scope" value="Bacteria"/>
</dbReference>
<evidence type="ECO:0000256" key="1">
    <source>
        <dbReference type="ARBA" id="ARBA00004651"/>
    </source>
</evidence>
<evidence type="ECO:0000256" key="9">
    <source>
        <dbReference type="SAM" id="MobiDB-lite"/>
    </source>
</evidence>
<dbReference type="Pfam" id="PF00672">
    <property type="entry name" value="HAMP"/>
    <property type="match status" value="1"/>
</dbReference>
<evidence type="ECO:0008006" key="15">
    <source>
        <dbReference type="Google" id="ProtNLM"/>
    </source>
</evidence>
<keyword evidence="5 10" id="KW-1133">Transmembrane helix</keyword>
<evidence type="ECO:0000256" key="4">
    <source>
        <dbReference type="ARBA" id="ARBA00022692"/>
    </source>
</evidence>
<dbReference type="STRING" id="1121451.DESAM_22094"/>
<feature type="domain" description="HAMP" evidence="12">
    <location>
        <begin position="605"/>
        <end position="657"/>
    </location>
</feature>
<dbReference type="HOGENOM" id="CLU_000445_107_19_7"/>
<evidence type="ECO:0000259" key="12">
    <source>
        <dbReference type="PROSITE" id="PS50885"/>
    </source>
</evidence>
<dbReference type="Gene3D" id="1.10.287.950">
    <property type="entry name" value="Methyl-accepting chemotaxis protein"/>
    <property type="match status" value="1"/>
</dbReference>
<dbReference type="GO" id="GO:0006935">
    <property type="term" value="P:chemotaxis"/>
    <property type="evidence" value="ECO:0007669"/>
    <property type="project" value="UniProtKB-KW"/>
</dbReference>
<name>L0RFM0_9BACT</name>
<dbReference type="Proteomes" id="UP000010808">
    <property type="component" value="Chromosome"/>
</dbReference>
<dbReference type="Pfam" id="PF00015">
    <property type="entry name" value="MCPsignal"/>
    <property type="match status" value="1"/>
</dbReference>
<dbReference type="GO" id="GO:0005886">
    <property type="term" value="C:plasma membrane"/>
    <property type="evidence" value="ECO:0007669"/>
    <property type="project" value="UniProtKB-SubCell"/>
</dbReference>
<feature type="compositionally biased region" description="Polar residues" evidence="9">
    <location>
        <begin position="707"/>
        <end position="717"/>
    </location>
</feature>
<dbReference type="InterPro" id="IPR004089">
    <property type="entry name" value="MCPsignal_dom"/>
</dbReference>
<feature type="transmembrane region" description="Helical" evidence="10">
    <location>
        <begin position="584"/>
        <end position="604"/>
    </location>
</feature>
<dbReference type="KEGG" id="dhy:DESAM_22094"/>
<dbReference type="GO" id="GO:0004888">
    <property type="term" value="F:transmembrane signaling receptor activity"/>
    <property type="evidence" value="ECO:0007669"/>
    <property type="project" value="TreeGrafter"/>
</dbReference>
<organism evidence="13 14">
    <name type="scientific">Maridesulfovibrio hydrothermalis AM13 = DSM 14728</name>
    <dbReference type="NCBI Taxonomy" id="1121451"/>
    <lineage>
        <taxon>Bacteria</taxon>
        <taxon>Pseudomonadati</taxon>
        <taxon>Thermodesulfobacteriota</taxon>
        <taxon>Desulfovibrionia</taxon>
        <taxon>Desulfovibrionales</taxon>
        <taxon>Desulfovibrionaceae</taxon>
        <taxon>Maridesulfovibrio</taxon>
    </lineage>
</organism>
<dbReference type="CDD" id="cd11386">
    <property type="entry name" value="MCP_signal"/>
    <property type="match status" value="1"/>
</dbReference>
<accession>L0RFM0</accession>
<dbReference type="GO" id="GO:0007165">
    <property type="term" value="P:signal transduction"/>
    <property type="evidence" value="ECO:0007669"/>
    <property type="project" value="UniProtKB-KW"/>
</dbReference>
<dbReference type="PROSITE" id="PS50111">
    <property type="entry name" value="CHEMOTAXIS_TRANSDUC_2"/>
    <property type="match status" value="1"/>
</dbReference>
<dbReference type="PATRIC" id="fig|1121451.3.peg.2317"/>
<dbReference type="AlphaFoldDB" id="L0RFM0"/>
<dbReference type="RefSeq" id="WP_015336961.1">
    <property type="nucleotide sequence ID" value="NZ_AUDB01000006.1"/>
</dbReference>
<keyword evidence="14" id="KW-1185">Reference proteome</keyword>
<dbReference type="Pfam" id="PF02743">
    <property type="entry name" value="dCache_1"/>
    <property type="match status" value="1"/>
</dbReference>
<dbReference type="PROSITE" id="PS50885">
    <property type="entry name" value="HAMP"/>
    <property type="match status" value="1"/>
</dbReference>
<dbReference type="InterPro" id="IPR003660">
    <property type="entry name" value="HAMP_dom"/>
</dbReference>
<keyword evidence="2" id="KW-1003">Cell membrane</keyword>
<comment type="similarity">
    <text evidence="7">Belongs to the methyl-accepting chemotaxis (MCP) protein family.</text>
</comment>
<feature type="region of interest" description="Disordered" evidence="9">
    <location>
        <begin position="901"/>
        <end position="923"/>
    </location>
</feature>
<dbReference type="PANTHER" id="PTHR43531:SF11">
    <property type="entry name" value="METHYL-ACCEPTING CHEMOTAXIS PROTEIN 3"/>
    <property type="match status" value="1"/>
</dbReference>
<dbReference type="InterPro" id="IPR033479">
    <property type="entry name" value="dCache_1"/>
</dbReference>
<dbReference type="SUPFAM" id="SSF58104">
    <property type="entry name" value="Methyl-accepting chemotaxis protein (MCP) signaling domain"/>
    <property type="match status" value="1"/>
</dbReference>
<comment type="subcellular location">
    <subcellularLocation>
        <location evidence="1">Cell membrane</location>
        <topology evidence="1">Multi-pass membrane protein</topology>
    </subcellularLocation>
</comment>
<dbReference type="InterPro" id="IPR051310">
    <property type="entry name" value="MCP_chemotaxis"/>
</dbReference>
<feature type="domain" description="Methyl-accepting transducer" evidence="11">
    <location>
        <begin position="662"/>
        <end position="877"/>
    </location>
</feature>